<dbReference type="Pfam" id="PF23735">
    <property type="entry name" value="KIF9"/>
    <property type="match status" value="1"/>
</dbReference>
<evidence type="ECO:0000259" key="1">
    <source>
        <dbReference type="Pfam" id="PF23735"/>
    </source>
</evidence>
<sequence length="214" mass="23961">MLKAEGIGTREHRSKTTVQVEAAIAATGAKLTNDQTDDLVDRNRAYELFRQDHPLTVTIQKSIDELKSKFQNAKSMGERIGSLMKDIDKAKAVIQQRRLAESVRRVSDGEHGDAVDDGEVIELQDKMNRDKQIYGATVSALKQIKAEIEHIQRFLSKSTAKMQSEFERGWGERQRPAFGEVSRVSVNPKIGDASVDADIDAFYTISRQLVGKSR</sequence>
<dbReference type="InterPro" id="IPR056524">
    <property type="entry name" value="KIF6/9_C"/>
</dbReference>
<feature type="domain" description="Kinesin-like protein KIF6/9 C-terminal" evidence="1">
    <location>
        <begin position="41"/>
        <end position="173"/>
    </location>
</feature>
<name>A0A0H5QLV7_9EUKA</name>
<dbReference type="AlphaFoldDB" id="A0A0H5QLV7"/>
<accession>A0A0H5QLV7</accession>
<reference evidence="2" key="1">
    <citation type="submission" date="2015-04" db="EMBL/GenBank/DDBJ databases">
        <title>The genome sequence of the plant pathogenic Rhizarian Plasmodiophora brassicae reveals insights in its biotrophic life cycle and the origin of chitin synthesis.</title>
        <authorList>
            <person name="Schwelm A."/>
            <person name="Fogelqvist J."/>
            <person name="Knaust A."/>
            <person name="Julke S."/>
            <person name="Lilja T."/>
            <person name="Dhandapani V."/>
            <person name="Bonilla-Rosso G."/>
            <person name="Karlsson M."/>
            <person name="Shevchenko A."/>
            <person name="Choi S.R."/>
            <person name="Kim H.G."/>
            <person name="Park J.Y."/>
            <person name="Lim Y.P."/>
            <person name="Ludwig-Muller J."/>
            <person name="Dixelius C."/>
        </authorList>
    </citation>
    <scope>NUCLEOTIDE SEQUENCE</scope>
    <source>
        <tissue evidence="2">Potato root galls</tissue>
    </source>
</reference>
<evidence type="ECO:0000313" key="2">
    <source>
        <dbReference type="EMBL" id="CRZ02326.1"/>
    </source>
</evidence>
<protein>
    <recommendedName>
        <fullName evidence="1">Kinesin-like protein KIF6/9 C-terminal domain-containing protein</fullName>
    </recommendedName>
</protein>
<proteinExistence type="predicted"/>
<organism evidence="2">
    <name type="scientific">Spongospora subterranea</name>
    <dbReference type="NCBI Taxonomy" id="70186"/>
    <lineage>
        <taxon>Eukaryota</taxon>
        <taxon>Sar</taxon>
        <taxon>Rhizaria</taxon>
        <taxon>Endomyxa</taxon>
        <taxon>Phytomyxea</taxon>
        <taxon>Plasmodiophorida</taxon>
        <taxon>Plasmodiophoridae</taxon>
        <taxon>Spongospora</taxon>
    </lineage>
</organism>
<dbReference type="EMBL" id="HACM01001884">
    <property type="protein sequence ID" value="CRZ02326.1"/>
    <property type="molecule type" value="Transcribed_RNA"/>
</dbReference>